<proteinExistence type="predicted"/>
<dbReference type="RefSeq" id="XP_032832582.1">
    <property type="nucleotide sequence ID" value="XM_032976691.1"/>
</dbReference>
<dbReference type="PANTHER" id="PTHR11339">
    <property type="entry name" value="EXTRACELLULAR MATRIX GLYCOPROTEIN RELATED"/>
    <property type="match status" value="1"/>
</dbReference>
<evidence type="ECO:0000313" key="7">
    <source>
        <dbReference type="RefSeq" id="XP_032832582.1"/>
    </source>
</evidence>
<gene>
    <name evidence="7" type="primary">LOC116955551</name>
</gene>
<dbReference type="Proteomes" id="UP001318040">
    <property type="component" value="Chromosome 60"/>
</dbReference>
<accession>A0AAJ7XFT0</accession>
<evidence type="ECO:0000256" key="3">
    <source>
        <dbReference type="ARBA" id="ARBA00023180"/>
    </source>
</evidence>
<dbReference type="Gene3D" id="2.10.25.10">
    <property type="entry name" value="Laminin"/>
    <property type="match status" value="2"/>
</dbReference>
<keyword evidence="3" id="KW-0325">Glycoprotein</keyword>
<evidence type="ECO:0000259" key="5">
    <source>
        <dbReference type="PROSITE" id="PS51233"/>
    </source>
</evidence>
<reference evidence="7" key="1">
    <citation type="submission" date="2025-08" db="UniProtKB">
        <authorList>
            <consortium name="RefSeq"/>
        </authorList>
    </citation>
    <scope>IDENTIFICATION</scope>
    <source>
        <tissue evidence="7">Sperm</tissue>
    </source>
</reference>
<keyword evidence="6" id="KW-1185">Reference proteome</keyword>
<keyword evidence="4" id="KW-0732">Signal</keyword>
<dbReference type="InterPro" id="IPR001846">
    <property type="entry name" value="VWF_type-D"/>
</dbReference>
<name>A0AAJ7XFT0_PETMA</name>
<feature type="domain" description="VWFD" evidence="5">
    <location>
        <begin position="339"/>
        <end position="517"/>
    </location>
</feature>
<evidence type="ECO:0000313" key="6">
    <source>
        <dbReference type="Proteomes" id="UP001318040"/>
    </source>
</evidence>
<sequence>MSLLVTVARVVVVLLQEECAFTFGSSRHAVPGQFVVSVVVEDFPASPVGPNGPAKSPSRALSSVPLQFTLIVSQADGDCSAEPAFTGRTPEHGAVFRTVAGTRLDVPVDVLVSRHPRGSRWPSAELLVVCGGALAGDVIADPANPGLLRATLLWVPPAGDGSPRRICFYVEDSAGRQSEVRCFTVVVTAKKWLSFKGARLLGGGHHGGRSRRGFMPPGELRATGFTVVGARSNVEVVNFTVTFNQEFSATRVAAFVRLLSVRSGHEALRLDARTAAVRASPAPRTVAFAAPPFSLRGGERYCVTLDEGVVQLKANNVRINSQPRPACDWVFALPRKVYASCYAQCDPHFKSFDGRLFDYMGTKPVLLAGLCEPAGTDDEGWAVYGKSEHWGSRRVSWMESVVVEVHGYRVTLEQGYVKVDGAFVNMPYAEPDFKFKIYSSNHYFVLRTNLHFSVKFGASRVVVELENSALYRGALCGLCGNYNGRKDDDWQLPGQGATLTAHDFGNYWVSSSIRMSGVPDDGSSALLQLNASLVAVASEGQRCGLLTDPRGPLAACAGAVSPAPYFSDCVYDMAAEEGGVQAYVALCLALQAYSDDCYTAGVPVDPRWRTVTGCELSCGPMPLSVLSLAASSCPATCADPDAGLDCGDPVVEDCVCVPGHLWDKTRCVEPAACGCVVDGKYYSIGEKFYSEDCSEHCACLERERVDCEPVSCKPPLQHCGVNEYGTHGCLHSWMICSSGGRQHYATFDGRAYEFYGTYTYALAMTRNDSSSGAWRVLLKNSPVPGSFIQSQPKAVYIEIAGLAIAFLAGKRVLVNGRSAQIPFYYPDTGSDPEVVLSYAGNHLLLEARVGLRVLFDGQHVLVAALATHAGLVAGLCGNLDGDASNDMRLPSGVATSHAGTFGDSWRVMQPWDSGFEQGQAKPPSVANQDLAARPLWCGRLLDAKLFGACHGQVAVQPYWQRCVWHVCHSAKPAAMRAALCASLDLYSVACALRSVALPDWRPAASCALPRCPPGSHYEACAPGCPSTCAVPTADGLCPVRPPCLDGCVCNFGRVWSGDRCILPAQCGCVAGSSYYQASGVCVST</sequence>
<evidence type="ECO:0000256" key="2">
    <source>
        <dbReference type="ARBA" id="ARBA00023157"/>
    </source>
</evidence>
<keyword evidence="1" id="KW-0677">Repeat</keyword>
<dbReference type="Pfam" id="PF01826">
    <property type="entry name" value="TIL"/>
    <property type="match status" value="2"/>
</dbReference>
<dbReference type="GO" id="GO:0005615">
    <property type="term" value="C:extracellular space"/>
    <property type="evidence" value="ECO:0007669"/>
    <property type="project" value="TreeGrafter"/>
</dbReference>
<dbReference type="SMART" id="SM00832">
    <property type="entry name" value="C8"/>
    <property type="match status" value="2"/>
</dbReference>
<organism evidence="6 7">
    <name type="scientific">Petromyzon marinus</name>
    <name type="common">Sea lamprey</name>
    <dbReference type="NCBI Taxonomy" id="7757"/>
    <lineage>
        <taxon>Eukaryota</taxon>
        <taxon>Metazoa</taxon>
        <taxon>Chordata</taxon>
        <taxon>Craniata</taxon>
        <taxon>Vertebrata</taxon>
        <taxon>Cyclostomata</taxon>
        <taxon>Hyperoartia</taxon>
        <taxon>Petromyzontiformes</taxon>
        <taxon>Petromyzontidae</taxon>
        <taxon>Petromyzon</taxon>
    </lineage>
</organism>
<feature type="signal peptide" evidence="4">
    <location>
        <begin position="1"/>
        <end position="15"/>
    </location>
</feature>
<dbReference type="InterPro" id="IPR001007">
    <property type="entry name" value="VWF_dom"/>
</dbReference>
<dbReference type="InterPro" id="IPR036084">
    <property type="entry name" value="Ser_inhib-like_sf"/>
</dbReference>
<dbReference type="Pfam" id="PF12714">
    <property type="entry name" value="TILa"/>
    <property type="match status" value="1"/>
</dbReference>
<dbReference type="Pfam" id="PF00094">
    <property type="entry name" value="VWD"/>
    <property type="match status" value="2"/>
</dbReference>
<dbReference type="CDD" id="cd19941">
    <property type="entry name" value="TIL"/>
    <property type="match status" value="2"/>
</dbReference>
<dbReference type="SMART" id="SM00215">
    <property type="entry name" value="VWC_out"/>
    <property type="match status" value="1"/>
</dbReference>
<feature type="chain" id="PRO_5042512135" evidence="4">
    <location>
        <begin position="16"/>
        <end position="1084"/>
    </location>
</feature>
<feature type="domain" description="VWFD" evidence="5">
    <location>
        <begin position="734"/>
        <end position="913"/>
    </location>
</feature>
<dbReference type="InterPro" id="IPR014853">
    <property type="entry name" value="VWF/SSPO/ZAN-like_Cys-rich_dom"/>
</dbReference>
<dbReference type="SUPFAM" id="SSF57567">
    <property type="entry name" value="Serine protease inhibitors"/>
    <property type="match status" value="2"/>
</dbReference>
<dbReference type="InterPro" id="IPR002919">
    <property type="entry name" value="TIL_dom"/>
</dbReference>
<dbReference type="AlphaFoldDB" id="A0AAJ7XFT0"/>
<dbReference type="SMART" id="SM00216">
    <property type="entry name" value="VWD"/>
    <property type="match status" value="2"/>
</dbReference>
<protein>
    <submittedName>
        <fullName evidence="7">Zonadhesin-like isoform X1</fullName>
    </submittedName>
</protein>
<dbReference type="InterPro" id="IPR050780">
    <property type="entry name" value="Mucin_vWF_Thrombospondin_sf"/>
</dbReference>
<dbReference type="Pfam" id="PF08742">
    <property type="entry name" value="C8"/>
    <property type="match status" value="2"/>
</dbReference>
<keyword evidence="2" id="KW-1015">Disulfide bond</keyword>
<dbReference type="PANTHER" id="PTHR11339:SF374">
    <property type="entry name" value="ZONADHESIN"/>
    <property type="match status" value="1"/>
</dbReference>
<dbReference type="InterPro" id="IPR025615">
    <property type="entry name" value="TILa_dom"/>
</dbReference>
<evidence type="ECO:0000256" key="4">
    <source>
        <dbReference type="SAM" id="SignalP"/>
    </source>
</evidence>
<dbReference type="PROSITE" id="PS51233">
    <property type="entry name" value="VWFD"/>
    <property type="match status" value="2"/>
</dbReference>
<dbReference type="GO" id="GO:0031012">
    <property type="term" value="C:extracellular matrix"/>
    <property type="evidence" value="ECO:0007669"/>
    <property type="project" value="TreeGrafter"/>
</dbReference>
<evidence type="ECO:0000256" key="1">
    <source>
        <dbReference type="ARBA" id="ARBA00022737"/>
    </source>
</evidence>
<dbReference type="KEGG" id="pmrn:116955551"/>